<evidence type="ECO:0000256" key="5">
    <source>
        <dbReference type="ARBA" id="ARBA00023222"/>
    </source>
</evidence>
<keyword evidence="5" id="KW-0584">Phenylalanine biosynthesis</keyword>
<protein>
    <recommendedName>
        <fullName evidence="2">prephenate dehydratase</fullName>
        <ecNumber evidence="2">4.2.1.51</ecNumber>
    </recommendedName>
</protein>
<accession>A0A6B0YS85</accession>
<dbReference type="PIRSF" id="PIRSF001500">
    <property type="entry name" value="Chor_mut_pdt_Ppr"/>
    <property type="match status" value="1"/>
</dbReference>
<dbReference type="Gene3D" id="3.30.70.260">
    <property type="match status" value="1"/>
</dbReference>
<dbReference type="InterPro" id="IPR001086">
    <property type="entry name" value="Preph_deHydtase"/>
</dbReference>
<dbReference type="InterPro" id="IPR045865">
    <property type="entry name" value="ACT-like_dom_sf"/>
</dbReference>
<dbReference type="GO" id="GO:0004664">
    <property type="term" value="F:prephenate dehydratase activity"/>
    <property type="evidence" value="ECO:0007669"/>
    <property type="project" value="UniProtKB-EC"/>
</dbReference>
<dbReference type="EC" id="4.2.1.51" evidence="2"/>
<evidence type="ECO:0000256" key="7">
    <source>
        <dbReference type="ARBA" id="ARBA00047848"/>
    </source>
</evidence>
<dbReference type="Pfam" id="PF00800">
    <property type="entry name" value="PDT"/>
    <property type="match status" value="1"/>
</dbReference>
<dbReference type="GO" id="GO:0005737">
    <property type="term" value="C:cytoplasm"/>
    <property type="evidence" value="ECO:0007669"/>
    <property type="project" value="TreeGrafter"/>
</dbReference>
<feature type="site" description="Essential for prephenate dehydratase activity" evidence="8">
    <location>
        <position position="171"/>
    </location>
</feature>
<evidence type="ECO:0000256" key="4">
    <source>
        <dbReference type="ARBA" id="ARBA00023141"/>
    </source>
</evidence>
<comment type="pathway">
    <text evidence="1">Amino-acid biosynthesis; L-phenylalanine biosynthesis; phenylpyruvate from prephenate: step 1/1.</text>
</comment>
<dbReference type="UniPathway" id="UPA00121">
    <property type="reaction ID" value="UER00345"/>
</dbReference>
<dbReference type="SUPFAM" id="SSF53850">
    <property type="entry name" value="Periplasmic binding protein-like II"/>
    <property type="match status" value="1"/>
</dbReference>
<reference evidence="10" key="1">
    <citation type="submission" date="2019-09" db="EMBL/GenBank/DDBJ databases">
        <title>Characterisation of the sponge microbiome using genome-centric metagenomics.</title>
        <authorList>
            <person name="Engelberts J.P."/>
            <person name="Robbins S.J."/>
            <person name="De Goeij J.M."/>
            <person name="Aranda M."/>
            <person name="Bell S.C."/>
            <person name="Webster N.S."/>
        </authorList>
    </citation>
    <scope>NUCLEOTIDE SEQUENCE</scope>
    <source>
        <strain evidence="10">SB0664_bin_27</strain>
    </source>
</reference>
<dbReference type="PROSITE" id="PS51171">
    <property type="entry name" value="PREPHENATE_DEHYDR_3"/>
    <property type="match status" value="1"/>
</dbReference>
<dbReference type="Gene3D" id="3.40.190.10">
    <property type="entry name" value="Periplasmic binding protein-like II"/>
    <property type="match status" value="2"/>
</dbReference>
<feature type="domain" description="Prephenate dehydratase" evidence="9">
    <location>
        <begin position="3"/>
        <end position="178"/>
    </location>
</feature>
<evidence type="ECO:0000256" key="3">
    <source>
        <dbReference type="ARBA" id="ARBA00022605"/>
    </source>
</evidence>
<evidence type="ECO:0000259" key="9">
    <source>
        <dbReference type="PROSITE" id="PS51171"/>
    </source>
</evidence>
<dbReference type="InterPro" id="IPR018528">
    <property type="entry name" value="Preph_deHydtase_CS"/>
</dbReference>
<dbReference type="EMBL" id="VXRG01000027">
    <property type="protein sequence ID" value="MXY92318.1"/>
    <property type="molecule type" value="Genomic_DNA"/>
</dbReference>
<evidence type="ECO:0000256" key="1">
    <source>
        <dbReference type="ARBA" id="ARBA00004741"/>
    </source>
</evidence>
<keyword evidence="3" id="KW-0028">Amino-acid biosynthesis</keyword>
<gene>
    <name evidence="10" type="ORF">F4Y42_02600</name>
</gene>
<dbReference type="AlphaFoldDB" id="A0A6B0YS85"/>
<dbReference type="GO" id="GO:0009094">
    <property type="term" value="P:L-phenylalanine biosynthetic process"/>
    <property type="evidence" value="ECO:0007669"/>
    <property type="project" value="UniProtKB-UniPathway"/>
</dbReference>
<dbReference type="InterPro" id="IPR008242">
    <property type="entry name" value="Chor_mutase/pphenate_deHydtase"/>
</dbReference>
<evidence type="ECO:0000256" key="2">
    <source>
        <dbReference type="ARBA" id="ARBA00013147"/>
    </source>
</evidence>
<proteinExistence type="predicted"/>
<keyword evidence="6" id="KW-0456">Lyase</keyword>
<dbReference type="PROSITE" id="PS00857">
    <property type="entry name" value="PREPHENATE_DEHYDR_1"/>
    <property type="match status" value="1"/>
</dbReference>
<keyword evidence="4" id="KW-0057">Aromatic amino acid biosynthesis</keyword>
<dbReference type="SUPFAM" id="SSF55021">
    <property type="entry name" value="ACT-like"/>
    <property type="match status" value="1"/>
</dbReference>
<dbReference type="PANTHER" id="PTHR21022:SF19">
    <property type="entry name" value="PREPHENATE DEHYDRATASE-RELATED"/>
    <property type="match status" value="1"/>
</dbReference>
<comment type="catalytic activity">
    <reaction evidence="7">
        <text>prephenate + H(+) = 3-phenylpyruvate + CO2 + H2O</text>
        <dbReference type="Rhea" id="RHEA:21648"/>
        <dbReference type="ChEBI" id="CHEBI:15377"/>
        <dbReference type="ChEBI" id="CHEBI:15378"/>
        <dbReference type="ChEBI" id="CHEBI:16526"/>
        <dbReference type="ChEBI" id="CHEBI:18005"/>
        <dbReference type="ChEBI" id="CHEBI:29934"/>
        <dbReference type="EC" id="4.2.1.51"/>
    </reaction>
</comment>
<dbReference type="CDD" id="cd13631">
    <property type="entry name" value="PBP2_Ct-PDT_like"/>
    <property type="match status" value="1"/>
</dbReference>
<dbReference type="CDD" id="cd04905">
    <property type="entry name" value="ACT_CM-PDT"/>
    <property type="match status" value="1"/>
</dbReference>
<dbReference type="PANTHER" id="PTHR21022">
    <property type="entry name" value="PREPHENATE DEHYDRATASE P PROTEIN"/>
    <property type="match status" value="1"/>
</dbReference>
<name>A0A6B0YS85_9CHLR</name>
<organism evidence="10">
    <name type="scientific">Caldilineaceae bacterium SB0664_bin_27</name>
    <dbReference type="NCBI Taxonomy" id="2605260"/>
    <lineage>
        <taxon>Bacteria</taxon>
        <taxon>Bacillati</taxon>
        <taxon>Chloroflexota</taxon>
        <taxon>Caldilineae</taxon>
        <taxon>Caldilineales</taxon>
        <taxon>Caldilineaceae</taxon>
    </lineage>
</organism>
<evidence type="ECO:0000256" key="8">
    <source>
        <dbReference type="PIRSR" id="PIRSR001500-2"/>
    </source>
</evidence>
<sequence>MAVIAFQGEHGSFAEQASHQEFGAGAKTVSCRTFEELFSSLDDDRATVGVIPVENSAAGSINKASDLLLNHDFRIRGEIILRVELNLLTMPGNGDKIKKVRSHTQALLQCEGFLNRNCFEAVPWYNTAGSAKDLAECPEPNVGVIASSLAAEIYGLETVQRNIEDMSYNYTRFVVIGKGESEQTDNAKTSIVFATPHNPDGLSACIREFADRKIRLLRLVSRPRRDYPWQYVFYIDVEGHWREPDCGAAILGLVNQAAFVKMLGSYPAAVQSIEDRYAQKAMLQV</sequence>
<comment type="caution">
    <text evidence="10">The sequence shown here is derived from an EMBL/GenBank/DDBJ whole genome shotgun (WGS) entry which is preliminary data.</text>
</comment>
<evidence type="ECO:0000313" key="10">
    <source>
        <dbReference type="EMBL" id="MXY92318.1"/>
    </source>
</evidence>
<evidence type="ECO:0000256" key="6">
    <source>
        <dbReference type="ARBA" id="ARBA00023239"/>
    </source>
</evidence>